<dbReference type="InterPro" id="IPR002413">
    <property type="entry name" value="V5_allergen-like"/>
</dbReference>
<feature type="chain" id="PRO_5040392513" description="SCP domain-containing protein" evidence="3">
    <location>
        <begin position="21"/>
        <end position="200"/>
    </location>
</feature>
<dbReference type="AlphaFoldDB" id="A0A9N9QNH9"/>
<keyword evidence="2" id="KW-0964">Secreted</keyword>
<name>A0A9N9QNH9_9CUCU</name>
<organism evidence="5 6">
    <name type="scientific">Ceutorhynchus assimilis</name>
    <name type="common">cabbage seed weevil</name>
    <dbReference type="NCBI Taxonomy" id="467358"/>
    <lineage>
        <taxon>Eukaryota</taxon>
        <taxon>Metazoa</taxon>
        <taxon>Ecdysozoa</taxon>
        <taxon>Arthropoda</taxon>
        <taxon>Hexapoda</taxon>
        <taxon>Insecta</taxon>
        <taxon>Pterygota</taxon>
        <taxon>Neoptera</taxon>
        <taxon>Endopterygota</taxon>
        <taxon>Coleoptera</taxon>
        <taxon>Polyphaga</taxon>
        <taxon>Cucujiformia</taxon>
        <taxon>Curculionidae</taxon>
        <taxon>Ceutorhynchinae</taxon>
        <taxon>Ceutorhynchus</taxon>
    </lineage>
</organism>
<dbReference type="Gene3D" id="3.40.33.10">
    <property type="entry name" value="CAP"/>
    <property type="match status" value="1"/>
</dbReference>
<feature type="domain" description="SCP" evidence="4">
    <location>
        <begin position="34"/>
        <end position="186"/>
    </location>
</feature>
<keyword evidence="3" id="KW-0732">Signal</keyword>
<evidence type="ECO:0000256" key="2">
    <source>
        <dbReference type="ARBA" id="ARBA00022525"/>
    </source>
</evidence>
<keyword evidence="6" id="KW-1185">Reference proteome</keyword>
<dbReference type="PROSITE" id="PS01010">
    <property type="entry name" value="CRISP_2"/>
    <property type="match status" value="1"/>
</dbReference>
<dbReference type="SMART" id="SM00198">
    <property type="entry name" value="SCP"/>
    <property type="match status" value="1"/>
</dbReference>
<protein>
    <recommendedName>
        <fullName evidence="4">SCP domain-containing protein</fullName>
    </recommendedName>
</protein>
<reference evidence="5" key="1">
    <citation type="submission" date="2022-01" db="EMBL/GenBank/DDBJ databases">
        <authorList>
            <person name="King R."/>
        </authorList>
    </citation>
    <scope>NUCLEOTIDE SEQUENCE</scope>
</reference>
<evidence type="ECO:0000256" key="1">
    <source>
        <dbReference type="ARBA" id="ARBA00004613"/>
    </source>
</evidence>
<dbReference type="GO" id="GO:0005576">
    <property type="term" value="C:extracellular region"/>
    <property type="evidence" value="ECO:0007669"/>
    <property type="project" value="UniProtKB-SubCell"/>
</dbReference>
<sequence>MKLILKLIILLINSALLCNAVCSRGVFESGVSQNERNFIVNEHNRLRMMLAKGQVGGQPRAINLKRMYWDDRLAQAAQNIANTCVYGHVRVSDPRWQVGQNIATSWSSNDRKGANWSEPIMNWWNEYRQYKYPGGFSMATGHYTQMAWDDTKYVGCGYTYFPISNGNMKYQKIYVCNYGPAGNYPRAPYKTGNSGCENLC</sequence>
<dbReference type="PRINTS" id="PR00837">
    <property type="entry name" value="V5TPXLIKE"/>
</dbReference>
<evidence type="ECO:0000256" key="3">
    <source>
        <dbReference type="SAM" id="SignalP"/>
    </source>
</evidence>
<dbReference type="PANTHER" id="PTHR10334">
    <property type="entry name" value="CYSTEINE-RICH SECRETORY PROTEIN-RELATED"/>
    <property type="match status" value="1"/>
</dbReference>
<accession>A0A9N9QNH9</accession>
<dbReference type="PRINTS" id="PR00838">
    <property type="entry name" value="V5ALLERGEN"/>
</dbReference>
<comment type="subcellular location">
    <subcellularLocation>
        <location evidence="1">Secreted</location>
    </subcellularLocation>
</comment>
<dbReference type="InterPro" id="IPR001283">
    <property type="entry name" value="CRISP-related"/>
</dbReference>
<dbReference type="InterPro" id="IPR014044">
    <property type="entry name" value="CAP_dom"/>
</dbReference>
<dbReference type="SUPFAM" id="SSF55797">
    <property type="entry name" value="PR-1-like"/>
    <property type="match status" value="1"/>
</dbReference>
<dbReference type="PROSITE" id="PS01009">
    <property type="entry name" value="CRISP_1"/>
    <property type="match status" value="1"/>
</dbReference>
<proteinExistence type="predicted"/>
<dbReference type="InterPro" id="IPR035940">
    <property type="entry name" value="CAP_sf"/>
</dbReference>
<dbReference type="CDD" id="cd05380">
    <property type="entry name" value="CAP_euk"/>
    <property type="match status" value="1"/>
</dbReference>
<dbReference type="Pfam" id="PF00188">
    <property type="entry name" value="CAP"/>
    <property type="match status" value="1"/>
</dbReference>
<dbReference type="InterPro" id="IPR018244">
    <property type="entry name" value="Allrgn_V5/Tpx1_CS"/>
</dbReference>
<dbReference type="OrthoDB" id="414826at2759"/>
<dbReference type="EMBL" id="OU892278">
    <property type="protein sequence ID" value="CAG9765269.1"/>
    <property type="molecule type" value="Genomic_DNA"/>
</dbReference>
<dbReference type="Proteomes" id="UP001152799">
    <property type="component" value="Chromosome 2"/>
</dbReference>
<feature type="signal peptide" evidence="3">
    <location>
        <begin position="1"/>
        <end position="20"/>
    </location>
</feature>
<evidence type="ECO:0000259" key="4">
    <source>
        <dbReference type="SMART" id="SM00198"/>
    </source>
</evidence>
<evidence type="ECO:0000313" key="5">
    <source>
        <dbReference type="EMBL" id="CAG9765269.1"/>
    </source>
</evidence>
<evidence type="ECO:0000313" key="6">
    <source>
        <dbReference type="Proteomes" id="UP001152799"/>
    </source>
</evidence>
<gene>
    <name evidence="5" type="ORF">CEUTPL_LOCUS5883</name>
</gene>